<dbReference type="AlphaFoldDB" id="A0A0A9GXT7"/>
<accession>A0A0A9GXT7</accession>
<protein>
    <submittedName>
        <fullName evidence="1">Uncharacterized protein</fullName>
    </submittedName>
</protein>
<name>A0A0A9GXT7_ARUDO</name>
<dbReference type="EMBL" id="GBRH01170495">
    <property type="protein sequence ID" value="JAE27401.1"/>
    <property type="molecule type" value="Transcribed_RNA"/>
</dbReference>
<evidence type="ECO:0000313" key="1">
    <source>
        <dbReference type="EMBL" id="JAE27401.1"/>
    </source>
</evidence>
<sequence length="26" mass="3109">MVHMLGSRLAFFICAIFQHVFRSYFS</sequence>
<proteinExistence type="predicted"/>
<reference evidence="1" key="1">
    <citation type="submission" date="2014-09" db="EMBL/GenBank/DDBJ databases">
        <authorList>
            <person name="Magalhaes I.L.F."/>
            <person name="Oliveira U."/>
            <person name="Santos F.R."/>
            <person name="Vidigal T.H.D.A."/>
            <person name="Brescovit A.D."/>
            <person name="Santos A.J."/>
        </authorList>
    </citation>
    <scope>NUCLEOTIDE SEQUENCE</scope>
    <source>
        <tissue evidence="1">Shoot tissue taken approximately 20 cm above the soil surface</tissue>
    </source>
</reference>
<reference evidence="1" key="2">
    <citation type="journal article" date="2015" name="Data Brief">
        <title>Shoot transcriptome of the giant reed, Arundo donax.</title>
        <authorList>
            <person name="Barrero R.A."/>
            <person name="Guerrero F.D."/>
            <person name="Moolhuijzen P."/>
            <person name="Goolsby J.A."/>
            <person name="Tidwell J."/>
            <person name="Bellgard S.E."/>
            <person name="Bellgard M.I."/>
        </authorList>
    </citation>
    <scope>NUCLEOTIDE SEQUENCE</scope>
    <source>
        <tissue evidence="1">Shoot tissue taken approximately 20 cm above the soil surface</tissue>
    </source>
</reference>
<organism evidence="1">
    <name type="scientific">Arundo donax</name>
    <name type="common">Giant reed</name>
    <name type="synonym">Donax arundinaceus</name>
    <dbReference type="NCBI Taxonomy" id="35708"/>
    <lineage>
        <taxon>Eukaryota</taxon>
        <taxon>Viridiplantae</taxon>
        <taxon>Streptophyta</taxon>
        <taxon>Embryophyta</taxon>
        <taxon>Tracheophyta</taxon>
        <taxon>Spermatophyta</taxon>
        <taxon>Magnoliopsida</taxon>
        <taxon>Liliopsida</taxon>
        <taxon>Poales</taxon>
        <taxon>Poaceae</taxon>
        <taxon>PACMAD clade</taxon>
        <taxon>Arundinoideae</taxon>
        <taxon>Arundineae</taxon>
        <taxon>Arundo</taxon>
    </lineage>
</organism>